<evidence type="ECO:0000256" key="2">
    <source>
        <dbReference type="ARBA" id="ARBA00005995"/>
    </source>
</evidence>
<organism evidence="7 8">
    <name type="scientific">Vibrio pectenicida</name>
    <dbReference type="NCBI Taxonomy" id="62763"/>
    <lineage>
        <taxon>Bacteria</taxon>
        <taxon>Pseudomonadati</taxon>
        <taxon>Pseudomonadota</taxon>
        <taxon>Gammaproteobacteria</taxon>
        <taxon>Vibrionales</taxon>
        <taxon>Vibrionaceae</taxon>
        <taxon>Vibrio</taxon>
    </lineage>
</organism>
<evidence type="ECO:0000256" key="5">
    <source>
        <dbReference type="SAM" id="SignalP"/>
    </source>
</evidence>
<dbReference type="InterPro" id="IPR001613">
    <property type="entry name" value="Flavin_amine_oxidase"/>
</dbReference>
<accession>A0A427TZR4</accession>
<reference evidence="7 8" key="1">
    <citation type="submission" date="2018-12" db="EMBL/GenBank/DDBJ databases">
        <title>Genomic taxonomy of the Vibrionaceae family.</title>
        <authorList>
            <person name="Gomez-Gil B."/>
            <person name="Enciso-Ibarra K."/>
        </authorList>
    </citation>
    <scope>NUCLEOTIDE SEQUENCE [LARGE SCALE GENOMIC DNA]</scope>
    <source>
        <strain evidence="7 8">CAIM 594</strain>
    </source>
</reference>
<feature type="signal peptide" evidence="5">
    <location>
        <begin position="1"/>
        <end position="25"/>
    </location>
</feature>
<feature type="binding site" evidence="4">
    <location>
        <position position="38"/>
    </location>
    <ligand>
        <name>FAD</name>
        <dbReference type="ChEBI" id="CHEBI:57692"/>
    </ligand>
</feature>
<evidence type="ECO:0000313" key="7">
    <source>
        <dbReference type="EMBL" id="RSD29740.1"/>
    </source>
</evidence>
<evidence type="ECO:0000259" key="6">
    <source>
        <dbReference type="Pfam" id="PF01593"/>
    </source>
</evidence>
<dbReference type="Pfam" id="PF01593">
    <property type="entry name" value="Amino_oxidase"/>
    <property type="match status" value="1"/>
</dbReference>
<dbReference type="PANTHER" id="PTHR43563">
    <property type="entry name" value="AMINE OXIDASE"/>
    <property type="match status" value="1"/>
</dbReference>
<dbReference type="Proteomes" id="UP000269041">
    <property type="component" value="Unassembled WGS sequence"/>
</dbReference>
<dbReference type="SUPFAM" id="SSF54373">
    <property type="entry name" value="FAD-linked reductases, C-terminal domain"/>
    <property type="match status" value="1"/>
</dbReference>
<comment type="similarity">
    <text evidence="2">Belongs to the flavin monoamine oxidase family.</text>
</comment>
<dbReference type="SUPFAM" id="SSF51905">
    <property type="entry name" value="FAD/NAD(P)-binding domain"/>
    <property type="match status" value="1"/>
</dbReference>
<dbReference type="RefSeq" id="WP_125323038.1">
    <property type="nucleotide sequence ID" value="NZ_AP024889.1"/>
</dbReference>
<feature type="chain" id="PRO_5019144223" evidence="5">
    <location>
        <begin position="26"/>
        <end position="474"/>
    </location>
</feature>
<name>A0A427TZR4_9VIBR</name>
<proteinExistence type="inferred from homology"/>
<feature type="binding site" evidence="4">
    <location>
        <position position="361"/>
    </location>
    <ligand>
        <name>substrate</name>
    </ligand>
</feature>
<evidence type="ECO:0000256" key="1">
    <source>
        <dbReference type="ARBA" id="ARBA00001974"/>
    </source>
</evidence>
<keyword evidence="5" id="KW-0732">Signal</keyword>
<dbReference type="PRINTS" id="PR00757">
    <property type="entry name" value="AMINEOXDASEF"/>
</dbReference>
<dbReference type="EMBL" id="RSFA01000113">
    <property type="protein sequence ID" value="RSD29740.1"/>
    <property type="molecule type" value="Genomic_DNA"/>
</dbReference>
<dbReference type="InterPro" id="IPR050703">
    <property type="entry name" value="Flavin_MAO"/>
</dbReference>
<comment type="cofactor">
    <cofactor evidence="1">
        <name>FAD</name>
        <dbReference type="ChEBI" id="CHEBI:57692"/>
    </cofactor>
</comment>
<dbReference type="InterPro" id="IPR036188">
    <property type="entry name" value="FAD/NAD-bd_sf"/>
</dbReference>
<dbReference type="OrthoDB" id="337830at2"/>
<comment type="caution">
    <text evidence="7">The sequence shown here is derived from an EMBL/GenBank/DDBJ whole genome shotgun (WGS) entry which is preliminary data.</text>
</comment>
<protein>
    <submittedName>
        <fullName evidence="7">Flavin monoamine oxidase family protein</fullName>
    </submittedName>
</protein>
<evidence type="ECO:0000256" key="4">
    <source>
        <dbReference type="PIRSR" id="PIRSR601613-1"/>
    </source>
</evidence>
<keyword evidence="3" id="KW-0560">Oxidoreductase</keyword>
<dbReference type="Gene3D" id="3.50.50.60">
    <property type="entry name" value="FAD/NAD(P)-binding domain"/>
    <property type="match status" value="1"/>
</dbReference>
<dbReference type="GO" id="GO:0016491">
    <property type="term" value="F:oxidoreductase activity"/>
    <property type="evidence" value="ECO:0007669"/>
    <property type="project" value="UniProtKB-KW"/>
</dbReference>
<keyword evidence="8" id="KW-1185">Reference proteome</keyword>
<gene>
    <name evidence="7" type="ORF">EJA03_17555</name>
</gene>
<feature type="binding site" evidence="4">
    <location>
        <begin position="57"/>
        <end position="58"/>
    </location>
    <ligand>
        <name>FAD</name>
        <dbReference type="ChEBI" id="CHEBI:57692"/>
    </ligand>
</feature>
<dbReference type="AlphaFoldDB" id="A0A427TZR4"/>
<feature type="binding site" evidence="4">
    <location>
        <position position="256"/>
    </location>
    <ligand>
        <name>FAD</name>
        <dbReference type="ChEBI" id="CHEBI:57692"/>
    </ligand>
</feature>
<evidence type="ECO:0000313" key="8">
    <source>
        <dbReference type="Proteomes" id="UP000269041"/>
    </source>
</evidence>
<dbReference type="InterPro" id="IPR002937">
    <property type="entry name" value="Amino_oxidase"/>
</dbReference>
<dbReference type="PANTHER" id="PTHR43563:SF1">
    <property type="entry name" value="AMINE OXIDASE [FLAVIN-CONTAINING] B"/>
    <property type="match status" value="1"/>
</dbReference>
<sequence>MIVSLCKKLIFVSVCGLFFSQSISAEEKKAIVVGAGLSGLTAAYELESKGYQVTVLEAKGHVGGRMNTISMGDQHAESGGELLDDKSVHTELFRYAKMFDVKIVDVGYSDELEKGAYYLDKKLTHYSDFKKEYSPEVKNDLERFNAAFDNLAENVPDSSNPTLAPNAIRLDKITAQEWIDSLELLPFAKTLAEHAIRGEYDEPRNVSLLWLSHQAKVYEDVDDDKVEIKRFLAGTREFANAFVEHINGPVLLNHPVTKVSQNKAGVTVIATDKEFIADVVVVTVPLPVLNKIEFEPELASDKRAAAQEINYGSHVKVLMKYSKRFWLEQGLGGDVISELPIGWLWEGSERQKGEGGVLVAFTSGDFAHQQKGWSDKAIIDNRLEQMEAMYPGSNKYFEYGSVHAWHQDPYIMGGFAAYGPEQMTRHWNTFLTPDGKVYFAGEHTAIEYVGYLEGAVRSGIRVANQIANQSFKAN</sequence>
<feature type="domain" description="Amine oxidase" evidence="6">
    <location>
        <begin position="37"/>
        <end position="466"/>
    </location>
</feature>
<evidence type="ECO:0000256" key="3">
    <source>
        <dbReference type="ARBA" id="ARBA00023002"/>
    </source>
</evidence>